<feature type="transmembrane region" description="Helical" evidence="1">
    <location>
        <begin position="21"/>
        <end position="41"/>
    </location>
</feature>
<comment type="caution">
    <text evidence="3">The sequence shown here is derived from an EMBL/GenBank/DDBJ whole genome shotgun (WGS) entry which is preliminary data.</text>
</comment>
<dbReference type="PANTHER" id="PTHR34473:SF2">
    <property type="entry name" value="UPF0699 TRANSMEMBRANE PROTEIN YDBT"/>
    <property type="match status" value="1"/>
</dbReference>
<feature type="transmembrane region" description="Helical" evidence="1">
    <location>
        <begin position="47"/>
        <end position="68"/>
    </location>
</feature>
<keyword evidence="1" id="KW-0472">Membrane</keyword>
<organism evidence="3 4">
    <name type="scientific">Guptibacillus hwajinpoensis</name>
    <dbReference type="NCBI Taxonomy" id="208199"/>
    <lineage>
        <taxon>Bacteria</taxon>
        <taxon>Bacillati</taxon>
        <taxon>Bacillota</taxon>
        <taxon>Bacilli</taxon>
        <taxon>Bacillales</taxon>
        <taxon>Guptibacillaceae</taxon>
        <taxon>Guptibacillus</taxon>
    </lineage>
</organism>
<evidence type="ECO:0000259" key="2">
    <source>
        <dbReference type="Pfam" id="PF03703"/>
    </source>
</evidence>
<dbReference type="OrthoDB" id="1750577at2"/>
<dbReference type="Pfam" id="PF03703">
    <property type="entry name" value="bPH_2"/>
    <property type="match status" value="1"/>
</dbReference>
<keyword evidence="1" id="KW-0812">Transmembrane</keyword>
<dbReference type="AlphaFoldDB" id="A0A0J6CTE5"/>
<dbReference type="STRING" id="157733.AB986_17900"/>
<keyword evidence="4" id="KW-1185">Reference proteome</keyword>
<dbReference type="EMBL" id="LELK01000006">
    <property type="protein sequence ID" value="KMM36370.1"/>
    <property type="molecule type" value="Genomic_DNA"/>
</dbReference>
<keyword evidence="1" id="KW-1133">Transmembrane helix</keyword>
<dbReference type="PATRIC" id="fig|157733.3.peg.2044"/>
<proteinExistence type="predicted"/>
<name>A0A0J6CTE5_9BACL</name>
<accession>A0A0J6CTE5</accession>
<dbReference type="PANTHER" id="PTHR34473">
    <property type="entry name" value="UPF0699 TRANSMEMBRANE PROTEIN YDBS"/>
    <property type="match status" value="1"/>
</dbReference>
<evidence type="ECO:0000256" key="1">
    <source>
        <dbReference type="SAM" id="Phobius"/>
    </source>
</evidence>
<evidence type="ECO:0000313" key="4">
    <source>
        <dbReference type="Proteomes" id="UP000035996"/>
    </source>
</evidence>
<reference evidence="3" key="1">
    <citation type="submission" date="2015-06" db="EMBL/GenBank/DDBJ databases">
        <authorList>
            <person name="Liu B."/>
            <person name="Wang J."/>
            <person name="Zhu Y."/>
            <person name="Liu G."/>
            <person name="Chen Q."/>
            <person name="Zheng C."/>
            <person name="Che J."/>
            <person name="Ge C."/>
            <person name="Shi H."/>
            <person name="Pan Z."/>
            <person name="Liu X."/>
        </authorList>
    </citation>
    <scope>NUCLEOTIDE SEQUENCE [LARGE SCALE GENOMIC DNA]</scope>
    <source>
        <strain evidence="3">DSM 16346</strain>
    </source>
</reference>
<feature type="domain" description="YdbS-like PH" evidence="2">
    <location>
        <begin position="73"/>
        <end position="149"/>
    </location>
</feature>
<sequence length="160" mass="18302">MRPEPSKKIDPKGLKVWQITGAIVSFVSIVILVGLFMIHFLVYTIPYWVLVVSILLVILFTILQVWVLPKLKWRKWRYEVSEHEVELKHGVITVTRTLIPMVRVQHVDTRQGPLLRANQLSSVTISTAATTHEIPALSNEIADELRDRISVLARMAEDDV</sequence>
<evidence type="ECO:0000313" key="3">
    <source>
        <dbReference type="EMBL" id="KMM36370.1"/>
    </source>
</evidence>
<dbReference type="Proteomes" id="UP000035996">
    <property type="component" value="Unassembled WGS sequence"/>
</dbReference>
<dbReference type="RefSeq" id="WP_048313053.1">
    <property type="nucleotide sequence ID" value="NZ_CP119526.1"/>
</dbReference>
<dbReference type="InterPro" id="IPR005182">
    <property type="entry name" value="YdbS-like_PH"/>
</dbReference>
<protein>
    <submittedName>
        <fullName evidence="3">Membrane protein</fullName>
    </submittedName>
</protein>
<gene>
    <name evidence="3" type="ORF">AB986_17900</name>
</gene>